<protein>
    <submittedName>
        <fullName evidence="5">Cupin domain-containing protein</fullName>
    </submittedName>
</protein>
<keyword evidence="2" id="KW-0560">Oxidoreductase</keyword>
<evidence type="ECO:0000256" key="1">
    <source>
        <dbReference type="ARBA" id="ARBA00022964"/>
    </source>
</evidence>
<dbReference type="Gene3D" id="2.60.120.10">
    <property type="entry name" value="Jelly Rolls"/>
    <property type="match status" value="1"/>
</dbReference>
<evidence type="ECO:0000259" key="4">
    <source>
        <dbReference type="Pfam" id="PF07883"/>
    </source>
</evidence>
<evidence type="ECO:0000313" key="5">
    <source>
        <dbReference type="EMBL" id="WNG49733.1"/>
    </source>
</evidence>
<evidence type="ECO:0000256" key="3">
    <source>
        <dbReference type="SAM" id="MobiDB-lite"/>
    </source>
</evidence>
<gene>
    <name evidence="5" type="ORF">F0U60_40650</name>
</gene>
<feature type="domain" description="Cupin type-2" evidence="4">
    <location>
        <begin position="71"/>
        <end position="134"/>
    </location>
</feature>
<evidence type="ECO:0000256" key="2">
    <source>
        <dbReference type="ARBA" id="ARBA00023002"/>
    </source>
</evidence>
<accession>A0ABY9X2W4</accession>
<dbReference type="SUPFAM" id="SSF51182">
    <property type="entry name" value="RmlC-like cupins"/>
    <property type="match status" value="1"/>
</dbReference>
<dbReference type="Pfam" id="PF07883">
    <property type="entry name" value="Cupin_2"/>
    <property type="match status" value="1"/>
</dbReference>
<feature type="region of interest" description="Disordered" evidence="3">
    <location>
        <begin position="1"/>
        <end position="23"/>
    </location>
</feature>
<dbReference type="InterPro" id="IPR047183">
    <property type="entry name" value="GDO-like"/>
</dbReference>
<dbReference type="RefSeq" id="WP_395807986.1">
    <property type="nucleotide sequence ID" value="NZ_CP043494.1"/>
</dbReference>
<dbReference type="InterPro" id="IPR011051">
    <property type="entry name" value="RmlC_Cupin_sf"/>
</dbReference>
<reference evidence="5 6" key="1">
    <citation type="submission" date="2019-08" db="EMBL/GenBank/DDBJ databases">
        <title>Archangium and Cystobacter genomes.</title>
        <authorList>
            <person name="Chen I.-C.K."/>
            <person name="Wielgoss S."/>
        </authorList>
    </citation>
    <scope>NUCLEOTIDE SEQUENCE [LARGE SCALE GENOMIC DNA]</scope>
    <source>
        <strain evidence="5 6">Cbm 6</strain>
    </source>
</reference>
<keyword evidence="6" id="KW-1185">Reference proteome</keyword>
<evidence type="ECO:0000313" key="6">
    <source>
        <dbReference type="Proteomes" id="UP001611383"/>
    </source>
</evidence>
<dbReference type="Proteomes" id="UP001611383">
    <property type="component" value="Chromosome"/>
</dbReference>
<keyword evidence="1" id="KW-0223">Dioxygenase</keyword>
<sequence length="169" mass="19219">MSQTVSTQSTKYHSADFDKTPPRPRVVIPDKLFHPAVESAGQNEGYSKERKHPVFFVDLPSHALSMTIGWLEPGQSSNRHRHTYETVLYVLEGEGYSDIQGKRIPWKQGDALYIPVWAWHNHVNTHPTQRARYLACENAPMLQNMGGIALREEVPEKGQKLVRGDEEEG</sequence>
<feature type="compositionally biased region" description="Polar residues" evidence="3">
    <location>
        <begin position="1"/>
        <end position="12"/>
    </location>
</feature>
<dbReference type="InterPro" id="IPR013096">
    <property type="entry name" value="Cupin_2"/>
</dbReference>
<dbReference type="EMBL" id="CP043494">
    <property type="protein sequence ID" value="WNG49733.1"/>
    <property type="molecule type" value="Genomic_DNA"/>
</dbReference>
<dbReference type="PANTHER" id="PTHR41517">
    <property type="entry name" value="1,2-DIOXYGENASE PROTEIN-RELATED"/>
    <property type="match status" value="1"/>
</dbReference>
<dbReference type="PANTHER" id="PTHR41517:SF1">
    <property type="entry name" value="CUPIN"/>
    <property type="match status" value="1"/>
</dbReference>
<name>A0ABY9X2W4_9BACT</name>
<proteinExistence type="predicted"/>
<dbReference type="InterPro" id="IPR014710">
    <property type="entry name" value="RmlC-like_jellyroll"/>
</dbReference>
<organism evidence="5 6">
    <name type="scientific">Archangium minus</name>
    <dbReference type="NCBI Taxonomy" id="83450"/>
    <lineage>
        <taxon>Bacteria</taxon>
        <taxon>Pseudomonadati</taxon>
        <taxon>Myxococcota</taxon>
        <taxon>Myxococcia</taxon>
        <taxon>Myxococcales</taxon>
        <taxon>Cystobacterineae</taxon>
        <taxon>Archangiaceae</taxon>
        <taxon>Archangium</taxon>
    </lineage>
</organism>